<evidence type="ECO:0000313" key="5">
    <source>
        <dbReference type="Proteomes" id="UP001152797"/>
    </source>
</evidence>
<evidence type="ECO:0000256" key="1">
    <source>
        <dbReference type="SAM" id="Coils"/>
    </source>
</evidence>
<feature type="compositionally biased region" description="Basic and acidic residues" evidence="2">
    <location>
        <begin position="350"/>
        <end position="366"/>
    </location>
</feature>
<dbReference type="AlphaFoldDB" id="A0A9P1BYU4"/>
<dbReference type="EMBL" id="CAMXCT030000672">
    <property type="protein sequence ID" value="CAL4769273.1"/>
    <property type="molecule type" value="Genomic_DNA"/>
</dbReference>
<proteinExistence type="predicted"/>
<feature type="compositionally biased region" description="Gly residues" evidence="2">
    <location>
        <begin position="97"/>
        <end position="111"/>
    </location>
</feature>
<dbReference type="Proteomes" id="UP001152797">
    <property type="component" value="Unassembled WGS sequence"/>
</dbReference>
<reference evidence="4 5" key="2">
    <citation type="submission" date="2024-05" db="EMBL/GenBank/DDBJ databases">
        <authorList>
            <person name="Chen Y."/>
            <person name="Shah S."/>
            <person name="Dougan E. K."/>
            <person name="Thang M."/>
            <person name="Chan C."/>
        </authorList>
    </citation>
    <scope>NUCLEOTIDE SEQUENCE [LARGE SCALE GENOMIC DNA]</scope>
</reference>
<sequence>MNVYIHPTPPQPLFGSKKVTSNDSVSPFSSTSHLRPHPDHPGTLVRVPEPAARRPKRDEPRSGPIPAWVYEGPSPDASPSSPAVVPRPRASPSRTGGRSGGGNGGIAGSAGTGENMLRGPPQTDTSSGLVELQQLLKLQEQQLRRQVQLQEQQFQLQEMQLQQQEQQLQARRQEQQQQERLNEMRQNLKVLEQQEQRQRVVPKAPLLRQGMPMSTSMLTPAAMQLPLEQQHQQQDLLSHILLLHQSAQLQQLRQVQTEQERHLRELQQLQPPWQPDSSFGGYGNGRPSAAAETSPQIPLGGASGSGSGGGGGSAAYEESPAEMEEEPEEATELTQSASDASDLWHGLWRQHQERPPSEFMASERSKLASQSQADGELFGSCDFRQ</sequence>
<dbReference type="EMBL" id="CAMXCT010000672">
    <property type="protein sequence ID" value="CAI3981961.1"/>
    <property type="molecule type" value="Genomic_DNA"/>
</dbReference>
<feature type="compositionally biased region" description="Acidic residues" evidence="2">
    <location>
        <begin position="319"/>
        <end position="331"/>
    </location>
</feature>
<keyword evidence="1" id="KW-0175">Coiled coil</keyword>
<gene>
    <name evidence="3" type="ORF">C1SCF055_LOCUS9704</name>
</gene>
<dbReference type="EMBL" id="CAMXCT020000672">
    <property type="protein sequence ID" value="CAL1135336.1"/>
    <property type="molecule type" value="Genomic_DNA"/>
</dbReference>
<feature type="compositionally biased region" description="Low complexity" evidence="2">
    <location>
        <begin position="73"/>
        <end position="96"/>
    </location>
</feature>
<protein>
    <submittedName>
        <fullName evidence="4">Protein PF3D7_1417600</fullName>
    </submittedName>
</protein>
<feature type="coiled-coil region" evidence="1">
    <location>
        <begin position="129"/>
        <end position="201"/>
    </location>
</feature>
<evidence type="ECO:0000313" key="3">
    <source>
        <dbReference type="EMBL" id="CAI3981961.1"/>
    </source>
</evidence>
<evidence type="ECO:0000256" key="2">
    <source>
        <dbReference type="SAM" id="MobiDB-lite"/>
    </source>
</evidence>
<name>A0A9P1BYU4_9DINO</name>
<accession>A0A9P1BYU4</accession>
<comment type="caution">
    <text evidence="3">The sequence shown here is derived from an EMBL/GenBank/DDBJ whole genome shotgun (WGS) entry which is preliminary data.</text>
</comment>
<organism evidence="3">
    <name type="scientific">Cladocopium goreaui</name>
    <dbReference type="NCBI Taxonomy" id="2562237"/>
    <lineage>
        <taxon>Eukaryota</taxon>
        <taxon>Sar</taxon>
        <taxon>Alveolata</taxon>
        <taxon>Dinophyceae</taxon>
        <taxon>Suessiales</taxon>
        <taxon>Symbiodiniaceae</taxon>
        <taxon>Cladocopium</taxon>
    </lineage>
</organism>
<feature type="compositionally biased region" description="Gly residues" evidence="2">
    <location>
        <begin position="301"/>
        <end position="313"/>
    </location>
</feature>
<feature type="compositionally biased region" description="Polar residues" evidence="2">
    <location>
        <begin position="18"/>
        <end position="33"/>
    </location>
</feature>
<reference evidence="3" key="1">
    <citation type="submission" date="2022-10" db="EMBL/GenBank/DDBJ databases">
        <authorList>
            <person name="Chen Y."/>
            <person name="Dougan E. K."/>
            <person name="Chan C."/>
            <person name="Rhodes N."/>
            <person name="Thang M."/>
        </authorList>
    </citation>
    <scope>NUCLEOTIDE SEQUENCE</scope>
</reference>
<keyword evidence="5" id="KW-1185">Reference proteome</keyword>
<feature type="region of interest" description="Disordered" evidence="2">
    <location>
        <begin position="266"/>
        <end position="385"/>
    </location>
</feature>
<feature type="region of interest" description="Disordered" evidence="2">
    <location>
        <begin position="1"/>
        <end position="126"/>
    </location>
</feature>
<evidence type="ECO:0000313" key="4">
    <source>
        <dbReference type="EMBL" id="CAL4769273.1"/>
    </source>
</evidence>